<name>A0A1R2BW44_9CILI</name>
<comment type="similarity">
    <text evidence="1">Belongs to the CFAP97 family.</text>
</comment>
<dbReference type="InterPro" id="IPR029488">
    <property type="entry name" value="Hmw/CFAP97"/>
</dbReference>
<dbReference type="EMBL" id="MPUH01000397">
    <property type="protein sequence ID" value="OMJ81039.1"/>
    <property type="molecule type" value="Genomic_DNA"/>
</dbReference>
<gene>
    <name evidence="2" type="ORF">SteCoe_18603</name>
</gene>
<evidence type="ECO:0000313" key="2">
    <source>
        <dbReference type="EMBL" id="OMJ81039.1"/>
    </source>
</evidence>
<dbReference type="Proteomes" id="UP000187209">
    <property type="component" value="Unassembled WGS sequence"/>
</dbReference>
<proteinExistence type="inferred from homology"/>
<accession>A0A1R2BW44</accession>
<organism evidence="2 3">
    <name type="scientific">Stentor coeruleus</name>
    <dbReference type="NCBI Taxonomy" id="5963"/>
    <lineage>
        <taxon>Eukaryota</taxon>
        <taxon>Sar</taxon>
        <taxon>Alveolata</taxon>
        <taxon>Ciliophora</taxon>
        <taxon>Postciliodesmatophora</taxon>
        <taxon>Heterotrichea</taxon>
        <taxon>Heterotrichida</taxon>
        <taxon>Stentoridae</taxon>
        <taxon>Stentor</taxon>
    </lineage>
</organism>
<dbReference type="Pfam" id="PF13879">
    <property type="entry name" value="Hmw_CFAP97"/>
    <property type="match status" value="1"/>
</dbReference>
<evidence type="ECO:0000313" key="3">
    <source>
        <dbReference type="Proteomes" id="UP000187209"/>
    </source>
</evidence>
<dbReference type="AlphaFoldDB" id="A0A1R2BW44"/>
<protein>
    <submittedName>
        <fullName evidence="2">Uncharacterized protein</fullName>
    </submittedName>
</protein>
<evidence type="ECO:0000256" key="1">
    <source>
        <dbReference type="ARBA" id="ARBA00008315"/>
    </source>
</evidence>
<keyword evidence="3" id="KW-1185">Reference proteome</keyword>
<sequence>MSLKMKYNTMGWREWKNDQEKHKGKINEIYASASSSRIDNKLPDVYKNNFSSRAHLTSVYGSSLKVREIDIKNAKILDKLTKMARSPVVLKTLPLAENKVNTRKYFLKKLENGRLHQENLLFAKRLAKTSSSVNFRQYEIDFTNNQKYAKIRQRLKLKTLDS</sequence>
<reference evidence="2 3" key="1">
    <citation type="submission" date="2016-11" db="EMBL/GenBank/DDBJ databases">
        <title>The macronuclear genome of Stentor coeruleus: a giant cell with tiny introns.</title>
        <authorList>
            <person name="Slabodnick M."/>
            <person name="Ruby J.G."/>
            <person name="Reiff S.B."/>
            <person name="Swart E.C."/>
            <person name="Gosai S."/>
            <person name="Prabakaran S."/>
            <person name="Witkowska E."/>
            <person name="Larue G.E."/>
            <person name="Fisher S."/>
            <person name="Freeman R.M."/>
            <person name="Gunawardena J."/>
            <person name="Chu W."/>
            <person name="Stover N.A."/>
            <person name="Gregory B.D."/>
            <person name="Nowacki M."/>
            <person name="Derisi J."/>
            <person name="Roy S.W."/>
            <person name="Marshall W.F."/>
            <person name="Sood P."/>
        </authorList>
    </citation>
    <scope>NUCLEOTIDE SEQUENCE [LARGE SCALE GENOMIC DNA]</scope>
    <source>
        <strain evidence="2">WM001</strain>
    </source>
</reference>
<comment type="caution">
    <text evidence="2">The sequence shown here is derived from an EMBL/GenBank/DDBJ whole genome shotgun (WGS) entry which is preliminary data.</text>
</comment>